<evidence type="ECO:0000313" key="1">
    <source>
        <dbReference type="EMBL" id="KAF2402091.1"/>
    </source>
</evidence>
<dbReference type="AlphaFoldDB" id="A0A6G1I1N1"/>
<name>A0A6G1I1N1_9PEZI</name>
<keyword evidence="2" id="KW-1185">Reference proteome</keyword>
<accession>A0A6G1I1N1</accession>
<dbReference type="EMBL" id="ML996692">
    <property type="protein sequence ID" value="KAF2402091.1"/>
    <property type="molecule type" value="Genomic_DNA"/>
</dbReference>
<reference evidence="1" key="1">
    <citation type="journal article" date="2020" name="Stud. Mycol.">
        <title>101 Dothideomycetes genomes: a test case for predicting lifestyles and emergence of pathogens.</title>
        <authorList>
            <person name="Haridas S."/>
            <person name="Albert R."/>
            <person name="Binder M."/>
            <person name="Bloem J."/>
            <person name="Labutti K."/>
            <person name="Salamov A."/>
            <person name="Andreopoulos B."/>
            <person name="Baker S."/>
            <person name="Barry K."/>
            <person name="Bills G."/>
            <person name="Bluhm B."/>
            <person name="Cannon C."/>
            <person name="Castanera R."/>
            <person name="Culley D."/>
            <person name="Daum C."/>
            <person name="Ezra D."/>
            <person name="Gonzalez J."/>
            <person name="Henrissat B."/>
            <person name="Kuo A."/>
            <person name="Liang C."/>
            <person name="Lipzen A."/>
            <person name="Lutzoni F."/>
            <person name="Magnuson J."/>
            <person name="Mondo S."/>
            <person name="Nolan M."/>
            <person name="Ohm R."/>
            <person name="Pangilinan J."/>
            <person name="Park H.-J."/>
            <person name="Ramirez L."/>
            <person name="Alfaro M."/>
            <person name="Sun H."/>
            <person name="Tritt A."/>
            <person name="Yoshinaga Y."/>
            <person name="Zwiers L.-H."/>
            <person name="Turgeon B."/>
            <person name="Goodwin S."/>
            <person name="Spatafora J."/>
            <person name="Crous P."/>
            <person name="Grigoriev I."/>
        </authorList>
    </citation>
    <scope>NUCLEOTIDE SEQUENCE</scope>
    <source>
        <strain evidence="1">CBS 262.69</strain>
    </source>
</reference>
<dbReference type="Proteomes" id="UP000799640">
    <property type="component" value="Unassembled WGS sequence"/>
</dbReference>
<protein>
    <submittedName>
        <fullName evidence="1">Uncharacterized protein</fullName>
    </submittedName>
</protein>
<organism evidence="1 2">
    <name type="scientific">Trichodelitschia bisporula</name>
    <dbReference type="NCBI Taxonomy" id="703511"/>
    <lineage>
        <taxon>Eukaryota</taxon>
        <taxon>Fungi</taxon>
        <taxon>Dikarya</taxon>
        <taxon>Ascomycota</taxon>
        <taxon>Pezizomycotina</taxon>
        <taxon>Dothideomycetes</taxon>
        <taxon>Dothideomycetes incertae sedis</taxon>
        <taxon>Phaeotrichales</taxon>
        <taxon>Phaeotrichaceae</taxon>
        <taxon>Trichodelitschia</taxon>
    </lineage>
</organism>
<gene>
    <name evidence="1" type="ORF">EJ06DRAFT_529203</name>
</gene>
<proteinExistence type="predicted"/>
<sequence length="84" mass="8627">MTKADPLIDTTGDGASNSLDIITGTTCSCSLSSIASVNPSTSPQSPHSLCPKATPPAFELPVSQLALYIGQNKSVPAHRQSPFA</sequence>
<evidence type="ECO:0000313" key="2">
    <source>
        <dbReference type="Proteomes" id="UP000799640"/>
    </source>
</evidence>